<feature type="domain" description="BZIP" evidence="4">
    <location>
        <begin position="60"/>
        <end position="74"/>
    </location>
</feature>
<sequence length="543" mass="59118">MVRIGPSSQAPSAPCATLWATPSKEWIIPAKPKPGRKPKKELPRSEMDGEDDEDGESSGRRVQNRAAQRAFRERKQSQLAALQARLHSYEQGEVERNVALQNVAKKMKEENEQLRKENNMLKEKIAQVEQQLEGRMDHDKKRSWVDISAMSYDVPPAESVRKKAKVEEDAQSPPVGEHTSAVFTSFDTGNPTAGLSPALVLSPHFPVPSPMVVDDLLAYSVPREPSSALHSPDTIPTLRCGLCNLVTSCVCPESVAIQETANDTLSGQGPLSDKLGQQPSLAPLDQPTPSIRPPSSISILDNLPPYQAPVPLRRKPGGSSTNPAFPVTPLPPPSISTPKCSGDPDDCMACADDTFGKAFCHAMSHSITPSTSSSDCPGRSRQFDKILMDGCCGDVDKCGSCGIAPSNPSTNWSRGPETIPTDDAWRQLKSHPNVAFADLALLAEVVARRSKCMGPRVVISPAPGSITPERSTTLEHREIVDDSQSILSQEPFHQKQVERCSPPRLVPQDVLIECGRRRMREVNADGVREALRLLDSKFAHARP</sequence>
<dbReference type="InParanoid" id="A0A0C3E354"/>
<dbReference type="HOGENOM" id="CLU_019790_0_0_1"/>
<comment type="subcellular location">
    <subcellularLocation>
        <location evidence="1">Nucleus</location>
    </subcellularLocation>
</comment>
<evidence type="ECO:0000256" key="3">
    <source>
        <dbReference type="SAM" id="MobiDB-lite"/>
    </source>
</evidence>
<dbReference type="InterPro" id="IPR046347">
    <property type="entry name" value="bZIP_sf"/>
</dbReference>
<dbReference type="OrthoDB" id="5374328at2759"/>
<feature type="region of interest" description="Disordered" evidence="3">
    <location>
        <begin position="263"/>
        <end position="330"/>
    </location>
</feature>
<dbReference type="PROSITE" id="PS00036">
    <property type="entry name" value="BZIP_BASIC"/>
    <property type="match status" value="1"/>
</dbReference>
<feature type="region of interest" description="Disordered" evidence="3">
    <location>
        <begin position="1"/>
        <end position="78"/>
    </location>
</feature>
<proteinExistence type="predicted"/>
<dbReference type="GO" id="GO:0001228">
    <property type="term" value="F:DNA-binding transcription activator activity, RNA polymerase II-specific"/>
    <property type="evidence" value="ECO:0007669"/>
    <property type="project" value="TreeGrafter"/>
</dbReference>
<reference evidence="6" key="2">
    <citation type="submission" date="2015-01" db="EMBL/GenBank/DDBJ databases">
        <title>Evolutionary Origins and Diversification of the Mycorrhizal Mutualists.</title>
        <authorList>
            <consortium name="DOE Joint Genome Institute"/>
            <consortium name="Mycorrhizal Genomics Consortium"/>
            <person name="Kohler A."/>
            <person name="Kuo A."/>
            <person name="Nagy L.G."/>
            <person name="Floudas D."/>
            <person name="Copeland A."/>
            <person name="Barry K.W."/>
            <person name="Cichocki N."/>
            <person name="Veneault-Fourrey C."/>
            <person name="LaButti K."/>
            <person name="Lindquist E.A."/>
            <person name="Lipzen A."/>
            <person name="Lundell T."/>
            <person name="Morin E."/>
            <person name="Murat C."/>
            <person name="Riley R."/>
            <person name="Ohm R."/>
            <person name="Sun H."/>
            <person name="Tunlid A."/>
            <person name="Henrissat B."/>
            <person name="Grigoriev I.V."/>
            <person name="Hibbett D.S."/>
            <person name="Martin F."/>
        </authorList>
    </citation>
    <scope>NUCLEOTIDE SEQUENCE [LARGE SCALE GENOMIC DNA]</scope>
    <source>
        <strain evidence="6">Foug A</strain>
    </source>
</reference>
<gene>
    <name evidence="5" type="ORF">SCLCIDRAFT_14313</name>
</gene>
<feature type="compositionally biased region" description="Polar residues" evidence="3">
    <location>
        <begin position="1"/>
        <end position="11"/>
    </location>
</feature>
<evidence type="ECO:0000256" key="1">
    <source>
        <dbReference type="ARBA" id="ARBA00004123"/>
    </source>
</evidence>
<evidence type="ECO:0000256" key="2">
    <source>
        <dbReference type="ARBA" id="ARBA00023242"/>
    </source>
</evidence>
<keyword evidence="6" id="KW-1185">Reference proteome</keyword>
<dbReference type="Pfam" id="PF10297">
    <property type="entry name" value="Hap4_Hap_bind"/>
    <property type="match status" value="1"/>
</dbReference>
<dbReference type="SUPFAM" id="SSF57959">
    <property type="entry name" value="Leucine zipper domain"/>
    <property type="match status" value="1"/>
</dbReference>
<name>A0A0C3E354_9AGAM</name>
<dbReference type="Proteomes" id="UP000053989">
    <property type="component" value="Unassembled WGS sequence"/>
</dbReference>
<dbReference type="FunCoup" id="A0A0C3E354">
    <property type="interactions" value="1"/>
</dbReference>
<dbReference type="Gene3D" id="1.20.5.170">
    <property type="match status" value="1"/>
</dbReference>
<dbReference type="InterPro" id="IPR018287">
    <property type="entry name" value="Hap4_TF_heteromerisation"/>
</dbReference>
<dbReference type="GO" id="GO:0090575">
    <property type="term" value="C:RNA polymerase II transcription regulator complex"/>
    <property type="evidence" value="ECO:0007669"/>
    <property type="project" value="TreeGrafter"/>
</dbReference>
<evidence type="ECO:0000313" key="5">
    <source>
        <dbReference type="EMBL" id="KIM67220.1"/>
    </source>
</evidence>
<feature type="compositionally biased region" description="Low complexity" evidence="3">
    <location>
        <begin position="287"/>
        <end position="299"/>
    </location>
</feature>
<feature type="compositionally biased region" description="Polar residues" evidence="3">
    <location>
        <begin position="263"/>
        <end position="280"/>
    </location>
</feature>
<accession>A0A0C3E354</accession>
<dbReference type="STRING" id="1036808.A0A0C3E354"/>
<dbReference type="CDD" id="cd14688">
    <property type="entry name" value="bZIP_YAP"/>
    <property type="match status" value="1"/>
</dbReference>
<dbReference type="PANTHER" id="PTHR40621">
    <property type="entry name" value="TRANSCRIPTION FACTOR KAPC-RELATED"/>
    <property type="match status" value="1"/>
</dbReference>
<keyword evidence="2" id="KW-0539">Nucleus</keyword>
<protein>
    <recommendedName>
        <fullName evidence="4">BZIP domain-containing protein</fullName>
    </recommendedName>
</protein>
<dbReference type="InterPro" id="IPR004827">
    <property type="entry name" value="bZIP"/>
</dbReference>
<dbReference type="GO" id="GO:0000976">
    <property type="term" value="F:transcription cis-regulatory region binding"/>
    <property type="evidence" value="ECO:0007669"/>
    <property type="project" value="InterPro"/>
</dbReference>
<evidence type="ECO:0000259" key="4">
    <source>
        <dbReference type="PROSITE" id="PS00036"/>
    </source>
</evidence>
<dbReference type="InterPro" id="IPR050936">
    <property type="entry name" value="AP-1-like"/>
</dbReference>
<dbReference type="AlphaFoldDB" id="A0A0C3E354"/>
<organism evidence="5 6">
    <name type="scientific">Scleroderma citrinum Foug A</name>
    <dbReference type="NCBI Taxonomy" id="1036808"/>
    <lineage>
        <taxon>Eukaryota</taxon>
        <taxon>Fungi</taxon>
        <taxon>Dikarya</taxon>
        <taxon>Basidiomycota</taxon>
        <taxon>Agaricomycotina</taxon>
        <taxon>Agaricomycetes</taxon>
        <taxon>Agaricomycetidae</taxon>
        <taxon>Boletales</taxon>
        <taxon>Sclerodermatineae</taxon>
        <taxon>Sclerodermataceae</taxon>
        <taxon>Scleroderma</taxon>
    </lineage>
</organism>
<evidence type="ECO:0000313" key="6">
    <source>
        <dbReference type="Proteomes" id="UP000053989"/>
    </source>
</evidence>
<dbReference type="PANTHER" id="PTHR40621:SF7">
    <property type="entry name" value="BZIP DOMAIN-CONTAINING PROTEIN"/>
    <property type="match status" value="1"/>
</dbReference>
<reference evidence="5 6" key="1">
    <citation type="submission" date="2014-04" db="EMBL/GenBank/DDBJ databases">
        <authorList>
            <consortium name="DOE Joint Genome Institute"/>
            <person name="Kuo A."/>
            <person name="Kohler A."/>
            <person name="Nagy L.G."/>
            <person name="Floudas D."/>
            <person name="Copeland A."/>
            <person name="Barry K.W."/>
            <person name="Cichocki N."/>
            <person name="Veneault-Fourrey C."/>
            <person name="LaButti K."/>
            <person name="Lindquist E.A."/>
            <person name="Lipzen A."/>
            <person name="Lundell T."/>
            <person name="Morin E."/>
            <person name="Murat C."/>
            <person name="Sun H."/>
            <person name="Tunlid A."/>
            <person name="Henrissat B."/>
            <person name="Grigoriev I.V."/>
            <person name="Hibbett D.S."/>
            <person name="Martin F."/>
            <person name="Nordberg H.P."/>
            <person name="Cantor M.N."/>
            <person name="Hua S.X."/>
        </authorList>
    </citation>
    <scope>NUCLEOTIDE SEQUENCE [LARGE SCALE GENOMIC DNA]</scope>
    <source>
        <strain evidence="5 6">Foug A</strain>
    </source>
</reference>
<dbReference type="EMBL" id="KN822014">
    <property type="protein sequence ID" value="KIM67220.1"/>
    <property type="molecule type" value="Genomic_DNA"/>
</dbReference>